<gene>
    <name evidence="1" type="ORF">BDV25DRAFT_165354</name>
</gene>
<evidence type="ECO:0000313" key="1">
    <source>
        <dbReference type="EMBL" id="KAE8145121.1"/>
    </source>
</evidence>
<sequence length="436" mass="48540">MSKSLLYELIEKKRSTMRDLTDEQALKLFKTSFPDEIEHLKGASATVESGDGLDVQTASMLLFDKQYIEVDRTLTSMLAIKWLLADDYKTFTSGQTNDILSEDSFRQLRECLSDKVCRKESLKALFAAMLIDDIGKDASLAEKLGESKDKNHSVIVLRAAEKGLIPALKTLPQDQQDIIIQSLEIGAKLDISQVVQAETAPNSLCALRTGKDLEQAFNMRAIITFLDVAGAAAHRNPKGGAVMTESVFQHYKKAMDIMDQYRTGKIEDSQQCYDRYLSYRADVLAQRNFPLLNPADQTDRALLRLLCMGRVEHKKPAEQFQAAFESLPPDKKSQLINGLSVNGVTDGIAILPYYAPGILAEARRNLPDEDETSIINAIKAFMELLARVFEGSEPHPNMPGGIKERDLSASHIQEVVKGAAFRKDPSVLANIELKWD</sequence>
<accession>A0A5N6TG98</accession>
<organism evidence="1 2">
    <name type="scientific">Aspergillus avenaceus</name>
    <dbReference type="NCBI Taxonomy" id="36643"/>
    <lineage>
        <taxon>Eukaryota</taxon>
        <taxon>Fungi</taxon>
        <taxon>Dikarya</taxon>
        <taxon>Ascomycota</taxon>
        <taxon>Pezizomycotina</taxon>
        <taxon>Eurotiomycetes</taxon>
        <taxon>Eurotiomycetidae</taxon>
        <taxon>Eurotiales</taxon>
        <taxon>Aspergillaceae</taxon>
        <taxon>Aspergillus</taxon>
        <taxon>Aspergillus subgen. Circumdati</taxon>
    </lineage>
</organism>
<protein>
    <submittedName>
        <fullName evidence="1">Uncharacterized protein</fullName>
    </submittedName>
</protein>
<proteinExistence type="predicted"/>
<keyword evidence="2" id="KW-1185">Reference proteome</keyword>
<dbReference type="Proteomes" id="UP000325780">
    <property type="component" value="Unassembled WGS sequence"/>
</dbReference>
<evidence type="ECO:0000313" key="2">
    <source>
        <dbReference type="Proteomes" id="UP000325780"/>
    </source>
</evidence>
<reference evidence="1 2" key="1">
    <citation type="submission" date="2019-04" db="EMBL/GenBank/DDBJ databases">
        <title>Friends and foes A comparative genomics study of 23 Aspergillus species from section Flavi.</title>
        <authorList>
            <consortium name="DOE Joint Genome Institute"/>
            <person name="Kjaerbolling I."/>
            <person name="Vesth T."/>
            <person name="Frisvad J.C."/>
            <person name="Nybo J.L."/>
            <person name="Theobald S."/>
            <person name="Kildgaard S."/>
            <person name="Isbrandt T."/>
            <person name="Kuo A."/>
            <person name="Sato A."/>
            <person name="Lyhne E.K."/>
            <person name="Kogle M.E."/>
            <person name="Wiebenga A."/>
            <person name="Kun R.S."/>
            <person name="Lubbers R.J."/>
            <person name="Makela M.R."/>
            <person name="Barry K."/>
            <person name="Chovatia M."/>
            <person name="Clum A."/>
            <person name="Daum C."/>
            <person name="Haridas S."/>
            <person name="He G."/>
            <person name="LaButti K."/>
            <person name="Lipzen A."/>
            <person name="Mondo S."/>
            <person name="Riley R."/>
            <person name="Salamov A."/>
            <person name="Simmons B.A."/>
            <person name="Magnuson J.K."/>
            <person name="Henrissat B."/>
            <person name="Mortensen U.H."/>
            <person name="Larsen T.O."/>
            <person name="Devries R.P."/>
            <person name="Grigoriev I.V."/>
            <person name="Machida M."/>
            <person name="Baker S.E."/>
            <person name="Andersen M.R."/>
        </authorList>
    </citation>
    <scope>NUCLEOTIDE SEQUENCE [LARGE SCALE GENOMIC DNA]</scope>
    <source>
        <strain evidence="1 2">IBT 18842</strain>
    </source>
</reference>
<dbReference type="EMBL" id="ML742384">
    <property type="protein sequence ID" value="KAE8145121.1"/>
    <property type="molecule type" value="Genomic_DNA"/>
</dbReference>
<name>A0A5N6TG98_ASPAV</name>
<dbReference type="OrthoDB" id="5295627at2759"/>
<dbReference type="Pfam" id="PF20717">
    <property type="entry name" value="DUF6829"/>
    <property type="match status" value="1"/>
</dbReference>
<dbReference type="InterPro" id="IPR049232">
    <property type="entry name" value="DUF6829"/>
</dbReference>
<dbReference type="AlphaFoldDB" id="A0A5N6TG98"/>